<dbReference type="Proteomes" id="UP000233837">
    <property type="component" value="Unassembled WGS sequence"/>
</dbReference>
<name>A0A2I0V6Y7_9ASPA</name>
<feature type="signal peptide" evidence="1">
    <location>
        <begin position="1"/>
        <end position="19"/>
    </location>
</feature>
<reference evidence="2 3" key="1">
    <citation type="journal article" date="2016" name="Sci. Rep.">
        <title>The Dendrobium catenatum Lindl. genome sequence provides insights into polysaccharide synthase, floral development and adaptive evolution.</title>
        <authorList>
            <person name="Zhang G.Q."/>
            <person name="Xu Q."/>
            <person name="Bian C."/>
            <person name="Tsai W.C."/>
            <person name="Yeh C.M."/>
            <person name="Liu K.W."/>
            <person name="Yoshida K."/>
            <person name="Zhang L.S."/>
            <person name="Chang S.B."/>
            <person name="Chen F."/>
            <person name="Shi Y."/>
            <person name="Su Y.Y."/>
            <person name="Zhang Y.Q."/>
            <person name="Chen L.J."/>
            <person name="Yin Y."/>
            <person name="Lin M."/>
            <person name="Huang H."/>
            <person name="Deng H."/>
            <person name="Wang Z.W."/>
            <person name="Zhu S.L."/>
            <person name="Zhao X."/>
            <person name="Deng C."/>
            <person name="Niu S.C."/>
            <person name="Huang J."/>
            <person name="Wang M."/>
            <person name="Liu G.H."/>
            <person name="Yang H.J."/>
            <person name="Xiao X.J."/>
            <person name="Hsiao Y.Y."/>
            <person name="Wu W.L."/>
            <person name="Chen Y.Y."/>
            <person name="Mitsuda N."/>
            <person name="Ohme-Takagi M."/>
            <person name="Luo Y.B."/>
            <person name="Van de Peer Y."/>
            <person name="Liu Z.J."/>
        </authorList>
    </citation>
    <scope>NUCLEOTIDE SEQUENCE [LARGE SCALE GENOMIC DNA]</scope>
    <source>
        <tissue evidence="2">The whole plant</tissue>
    </source>
</reference>
<dbReference type="EMBL" id="KZ504148">
    <property type="protein sequence ID" value="PKU59171.1"/>
    <property type="molecule type" value="Genomic_DNA"/>
</dbReference>
<accession>A0A2I0V6Y7</accession>
<keyword evidence="1" id="KW-0732">Signal</keyword>
<evidence type="ECO:0000256" key="1">
    <source>
        <dbReference type="SAM" id="SignalP"/>
    </source>
</evidence>
<organism evidence="2 3">
    <name type="scientific">Dendrobium catenatum</name>
    <dbReference type="NCBI Taxonomy" id="906689"/>
    <lineage>
        <taxon>Eukaryota</taxon>
        <taxon>Viridiplantae</taxon>
        <taxon>Streptophyta</taxon>
        <taxon>Embryophyta</taxon>
        <taxon>Tracheophyta</taxon>
        <taxon>Spermatophyta</taxon>
        <taxon>Magnoliopsida</taxon>
        <taxon>Liliopsida</taxon>
        <taxon>Asparagales</taxon>
        <taxon>Orchidaceae</taxon>
        <taxon>Epidendroideae</taxon>
        <taxon>Malaxideae</taxon>
        <taxon>Dendrobiinae</taxon>
        <taxon>Dendrobium</taxon>
    </lineage>
</organism>
<evidence type="ECO:0000313" key="3">
    <source>
        <dbReference type="Proteomes" id="UP000233837"/>
    </source>
</evidence>
<proteinExistence type="predicted"/>
<keyword evidence="3" id="KW-1185">Reference proteome</keyword>
<gene>
    <name evidence="2" type="ORF">MA16_Dca023157</name>
</gene>
<evidence type="ECO:0000313" key="2">
    <source>
        <dbReference type="EMBL" id="PKU59171.1"/>
    </source>
</evidence>
<reference evidence="2 3" key="2">
    <citation type="journal article" date="2017" name="Nature">
        <title>The Apostasia genome and the evolution of orchids.</title>
        <authorList>
            <person name="Zhang G.Q."/>
            <person name="Liu K.W."/>
            <person name="Li Z."/>
            <person name="Lohaus R."/>
            <person name="Hsiao Y.Y."/>
            <person name="Niu S.C."/>
            <person name="Wang J.Y."/>
            <person name="Lin Y.C."/>
            <person name="Xu Q."/>
            <person name="Chen L.J."/>
            <person name="Yoshida K."/>
            <person name="Fujiwara S."/>
            <person name="Wang Z.W."/>
            <person name="Zhang Y.Q."/>
            <person name="Mitsuda N."/>
            <person name="Wang M."/>
            <person name="Liu G.H."/>
            <person name="Pecoraro L."/>
            <person name="Huang H.X."/>
            <person name="Xiao X.J."/>
            <person name="Lin M."/>
            <person name="Wu X.Y."/>
            <person name="Wu W.L."/>
            <person name="Chen Y.Y."/>
            <person name="Chang S.B."/>
            <person name="Sakamoto S."/>
            <person name="Ohme-Takagi M."/>
            <person name="Yagi M."/>
            <person name="Zeng S.J."/>
            <person name="Shen C.Y."/>
            <person name="Yeh C.M."/>
            <person name="Luo Y.B."/>
            <person name="Tsai W.C."/>
            <person name="Van de Peer Y."/>
            <person name="Liu Z.J."/>
        </authorList>
    </citation>
    <scope>NUCLEOTIDE SEQUENCE [LARGE SCALE GENOMIC DNA]</scope>
    <source>
        <tissue evidence="2">The whole plant</tissue>
    </source>
</reference>
<sequence>MPLSLVLLTIKEMLLLPSALRNSRDAAPLSSLASKEVNCSKLYKETSMGKKAKTSPSIPAKDSAGWLWSFISIFEFSQSYNPHKLPADRKRRTARNLAPSALSQSGVRAKVWLSSIDQYMATIAGYPMVKFFKYLHLSHERRRSVASSLASLGLELDFGLKLFP</sequence>
<protein>
    <submittedName>
        <fullName evidence="2">Uncharacterized protein</fullName>
    </submittedName>
</protein>
<feature type="chain" id="PRO_5014151542" evidence="1">
    <location>
        <begin position="20"/>
        <end position="164"/>
    </location>
</feature>
<dbReference type="AlphaFoldDB" id="A0A2I0V6Y7"/>